<protein>
    <submittedName>
        <fullName evidence="2">Serine hydrolase</fullName>
    </submittedName>
</protein>
<dbReference type="GO" id="GO:0016787">
    <property type="term" value="F:hydrolase activity"/>
    <property type="evidence" value="ECO:0007669"/>
    <property type="project" value="UniProtKB-KW"/>
</dbReference>
<keyword evidence="2" id="KW-0378">Hydrolase</keyword>
<dbReference type="InterPro" id="IPR012338">
    <property type="entry name" value="Beta-lactam/transpept-like"/>
</dbReference>
<dbReference type="PANTHER" id="PTHR46825">
    <property type="entry name" value="D-ALANYL-D-ALANINE-CARBOXYPEPTIDASE/ENDOPEPTIDASE AMPH"/>
    <property type="match status" value="1"/>
</dbReference>
<dbReference type="InterPro" id="IPR050491">
    <property type="entry name" value="AmpC-like"/>
</dbReference>
<dbReference type="Proteomes" id="UP000611640">
    <property type="component" value="Chromosome"/>
</dbReference>
<dbReference type="InterPro" id="IPR001466">
    <property type="entry name" value="Beta-lactam-related"/>
</dbReference>
<reference evidence="2 3" key="1">
    <citation type="submission" date="2020-08" db="EMBL/GenBank/DDBJ databases">
        <title>Whole genome shotgun sequence of Actinocatenispora thailandica NBRC 105041.</title>
        <authorList>
            <person name="Komaki H."/>
            <person name="Tamura T."/>
        </authorList>
    </citation>
    <scope>NUCLEOTIDE SEQUENCE [LARGE SCALE GENOMIC DNA]</scope>
    <source>
        <strain evidence="2 3">NBRC 105041</strain>
    </source>
</reference>
<accession>A0A7R7DLU9</accession>
<proteinExistence type="predicted"/>
<dbReference type="SUPFAM" id="SSF56601">
    <property type="entry name" value="beta-lactamase/transpeptidase-like"/>
    <property type="match status" value="1"/>
</dbReference>
<gene>
    <name evidence="2" type="ORF">Athai_14230</name>
</gene>
<dbReference type="PANTHER" id="PTHR46825:SF9">
    <property type="entry name" value="BETA-LACTAMASE-RELATED DOMAIN-CONTAINING PROTEIN"/>
    <property type="match status" value="1"/>
</dbReference>
<evidence type="ECO:0000313" key="2">
    <source>
        <dbReference type="EMBL" id="BCJ33920.1"/>
    </source>
</evidence>
<dbReference type="AlphaFoldDB" id="A0A7R7DLU9"/>
<dbReference type="KEGG" id="atl:Athai_14230"/>
<feature type="domain" description="Beta-lactamase-related" evidence="1">
    <location>
        <begin position="39"/>
        <end position="335"/>
    </location>
</feature>
<dbReference type="EMBL" id="AP023355">
    <property type="protein sequence ID" value="BCJ33920.1"/>
    <property type="molecule type" value="Genomic_DNA"/>
</dbReference>
<evidence type="ECO:0000313" key="3">
    <source>
        <dbReference type="Proteomes" id="UP000611640"/>
    </source>
</evidence>
<keyword evidence="3" id="KW-1185">Reference proteome</keyword>
<sequence>MVAAVTLTGCGDGMADAHCPWRAEPVAPFVTRTFPAGASGTVLVAADDRIRYCQGVGWADRHAHRRAGCDTGYDIMSITKQFTAAAILKLAMQGRLRLGDRIDRFLGPVPADKRRITVRQLLTHTAGLVESLGDDYDPLSRDAMVRTALASRLRSAPGREFRYSNVGYGLLAVIVEHAAGTSYERYLARYLFAPAGMTHTGYVLPRWRRGQVAVEYDDRGRSHGRPFDHPWAADGPYWNLRGNGGMLSTARDMFRWQRALTGDAVLSGWAKRQLFGRHVRMADSDDHYGDGWVLSDTDVGEVAWHDGGDTWSLAVFARSLRDDRMVFWVSNHAYQQHRWNLENAQAELTIGALCRARTD</sequence>
<organism evidence="2 3">
    <name type="scientific">Actinocatenispora thailandica</name>
    <dbReference type="NCBI Taxonomy" id="227318"/>
    <lineage>
        <taxon>Bacteria</taxon>
        <taxon>Bacillati</taxon>
        <taxon>Actinomycetota</taxon>
        <taxon>Actinomycetes</taxon>
        <taxon>Micromonosporales</taxon>
        <taxon>Micromonosporaceae</taxon>
        <taxon>Actinocatenispora</taxon>
    </lineage>
</organism>
<evidence type="ECO:0000259" key="1">
    <source>
        <dbReference type="Pfam" id="PF00144"/>
    </source>
</evidence>
<dbReference type="Gene3D" id="3.40.710.10">
    <property type="entry name" value="DD-peptidase/beta-lactamase superfamily"/>
    <property type="match status" value="1"/>
</dbReference>
<name>A0A7R7DLU9_9ACTN</name>
<dbReference type="Pfam" id="PF00144">
    <property type="entry name" value="Beta-lactamase"/>
    <property type="match status" value="1"/>
</dbReference>